<protein>
    <submittedName>
        <fullName evidence="9">Translesion error-prone DNA polymerase V autoproteolytic subunit</fullName>
    </submittedName>
</protein>
<keyword evidence="6" id="KW-0742">SOS response</keyword>
<dbReference type="Gene3D" id="2.10.109.10">
    <property type="entry name" value="Umud Fragment, subunit A"/>
    <property type="match status" value="1"/>
</dbReference>
<reference evidence="10" key="1">
    <citation type="journal article" date="2019" name="Int. J. Syst. Evol. Microbiol.">
        <title>The Global Catalogue of Microorganisms (GCM) 10K type strain sequencing project: providing services to taxonomists for standard genome sequencing and annotation.</title>
        <authorList>
            <consortium name="The Broad Institute Genomics Platform"/>
            <consortium name="The Broad Institute Genome Sequencing Center for Infectious Disease"/>
            <person name="Wu L."/>
            <person name="Ma J."/>
        </authorList>
    </citation>
    <scope>NUCLEOTIDE SEQUENCE [LARGE SCALE GENOMIC DNA]</scope>
    <source>
        <strain evidence="10">JCM 18541</strain>
    </source>
</reference>
<comment type="similarity">
    <text evidence="1 7">Belongs to the peptidase S24 family.</text>
</comment>
<dbReference type="InterPro" id="IPR006197">
    <property type="entry name" value="Peptidase_S24_LexA"/>
</dbReference>
<dbReference type="PANTHER" id="PTHR33516:SF2">
    <property type="entry name" value="LEXA REPRESSOR-RELATED"/>
    <property type="match status" value="1"/>
</dbReference>
<evidence type="ECO:0000256" key="1">
    <source>
        <dbReference type="ARBA" id="ARBA00007484"/>
    </source>
</evidence>
<dbReference type="Pfam" id="PF00717">
    <property type="entry name" value="Peptidase_S24"/>
    <property type="match status" value="1"/>
</dbReference>
<keyword evidence="10" id="KW-1185">Reference proteome</keyword>
<organism evidence="9 10">
    <name type="scientific">Rothia endophytica</name>
    <dbReference type="NCBI Taxonomy" id="1324766"/>
    <lineage>
        <taxon>Bacteria</taxon>
        <taxon>Bacillati</taxon>
        <taxon>Actinomycetota</taxon>
        <taxon>Actinomycetes</taxon>
        <taxon>Micrococcales</taxon>
        <taxon>Micrococcaceae</taxon>
        <taxon>Rothia</taxon>
    </lineage>
</organism>
<keyword evidence="4 7" id="KW-0068">Autocatalytic cleavage</keyword>
<dbReference type="Proteomes" id="UP001500187">
    <property type="component" value="Unassembled WGS sequence"/>
</dbReference>
<dbReference type="PANTHER" id="PTHR33516">
    <property type="entry name" value="LEXA REPRESSOR"/>
    <property type="match status" value="1"/>
</dbReference>
<dbReference type="SUPFAM" id="SSF51306">
    <property type="entry name" value="LexA/Signal peptidase"/>
    <property type="match status" value="1"/>
</dbReference>
<proteinExistence type="inferred from homology"/>
<feature type="domain" description="Peptidase S24/S26A/S26B/S26C" evidence="8">
    <location>
        <begin position="24"/>
        <end position="135"/>
    </location>
</feature>
<dbReference type="InterPro" id="IPR036286">
    <property type="entry name" value="LexA/Signal_pep-like_sf"/>
</dbReference>
<evidence type="ECO:0000256" key="7">
    <source>
        <dbReference type="RuleBase" id="RU003991"/>
    </source>
</evidence>
<evidence type="ECO:0000256" key="2">
    <source>
        <dbReference type="ARBA" id="ARBA00022763"/>
    </source>
</evidence>
<evidence type="ECO:0000313" key="9">
    <source>
        <dbReference type="EMBL" id="GAA4786741.1"/>
    </source>
</evidence>
<dbReference type="InterPro" id="IPR050077">
    <property type="entry name" value="LexA_repressor"/>
</dbReference>
<evidence type="ECO:0000256" key="6">
    <source>
        <dbReference type="ARBA" id="ARBA00023236"/>
    </source>
</evidence>
<gene>
    <name evidence="9" type="primary">umuD_1</name>
    <name evidence="9" type="ORF">GCM10023352_00290</name>
</gene>
<dbReference type="InterPro" id="IPR015927">
    <property type="entry name" value="Peptidase_S24_S26A/B/C"/>
</dbReference>
<comment type="caution">
    <text evidence="9">The sequence shown here is derived from an EMBL/GenBank/DDBJ whole genome shotgun (WGS) entry which is preliminary data.</text>
</comment>
<name>A0ABP9AVW7_9MICC</name>
<dbReference type="EMBL" id="BAABKP010000001">
    <property type="protein sequence ID" value="GAA4786741.1"/>
    <property type="molecule type" value="Genomic_DNA"/>
</dbReference>
<evidence type="ECO:0000256" key="3">
    <source>
        <dbReference type="ARBA" id="ARBA00022801"/>
    </source>
</evidence>
<evidence type="ECO:0000313" key="10">
    <source>
        <dbReference type="Proteomes" id="UP001500187"/>
    </source>
</evidence>
<dbReference type="CDD" id="cd06529">
    <property type="entry name" value="S24_LexA-like"/>
    <property type="match status" value="1"/>
</dbReference>
<accession>A0ABP9AVW7</accession>
<keyword evidence="2" id="KW-0227">DNA damage</keyword>
<sequence>MKAVLISKIRALQPLHLPLPPTLIPAGFPSPAQDYQATSIDLNELLIRDKTSTYIFRVTGSSMVDAGIADGDEIVVDRSITPVPGDVVVASLDGEFTVKRFIIDRQGQGWLTPENPQYPALRIEALSDFTIFGVVTRSIHHVR</sequence>
<keyword evidence="5" id="KW-0234">DNA repair</keyword>
<dbReference type="NCBIfam" id="NF007621">
    <property type="entry name" value="PRK10276.1"/>
    <property type="match status" value="1"/>
</dbReference>
<dbReference type="RefSeq" id="WP_251379638.1">
    <property type="nucleotide sequence ID" value="NZ_BAABKP010000001.1"/>
</dbReference>
<dbReference type="InterPro" id="IPR039418">
    <property type="entry name" value="LexA-like"/>
</dbReference>
<evidence type="ECO:0000256" key="5">
    <source>
        <dbReference type="ARBA" id="ARBA00023204"/>
    </source>
</evidence>
<keyword evidence="3 7" id="KW-0378">Hydrolase</keyword>
<evidence type="ECO:0000256" key="4">
    <source>
        <dbReference type="ARBA" id="ARBA00022813"/>
    </source>
</evidence>
<evidence type="ECO:0000259" key="8">
    <source>
        <dbReference type="Pfam" id="PF00717"/>
    </source>
</evidence>
<dbReference type="PRINTS" id="PR00726">
    <property type="entry name" value="LEXASERPTASE"/>
</dbReference>